<dbReference type="GO" id="GO:0006508">
    <property type="term" value="P:proteolysis"/>
    <property type="evidence" value="ECO:0007669"/>
    <property type="project" value="UniProtKB-KW"/>
</dbReference>
<feature type="transmembrane region" description="Helical" evidence="2">
    <location>
        <begin position="243"/>
        <end position="262"/>
    </location>
</feature>
<evidence type="ECO:0000313" key="4">
    <source>
        <dbReference type="EMBL" id="KAB1660322.1"/>
    </source>
</evidence>
<comment type="caution">
    <text evidence="4">The sequence shown here is derived from an EMBL/GenBank/DDBJ whole genome shotgun (WGS) entry which is preliminary data.</text>
</comment>
<dbReference type="InterPro" id="IPR003675">
    <property type="entry name" value="Rce1/LyrA-like_dom"/>
</dbReference>
<feature type="transmembrane region" description="Helical" evidence="2">
    <location>
        <begin position="149"/>
        <end position="168"/>
    </location>
</feature>
<dbReference type="GO" id="GO:0004175">
    <property type="term" value="F:endopeptidase activity"/>
    <property type="evidence" value="ECO:0007669"/>
    <property type="project" value="UniProtKB-ARBA"/>
</dbReference>
<feature type="transmembrane region" description="Helical" evidence="2">
    <location>
        <begin position="121"/>
        <end position="143"/>
    </location>
</feature>
<evidence type="ECO:0000259" key="3">
    <source>
        <dbReference type="Pfam" id="PF02517"/>
    </source>
</evidence>
<accession>A0A7J5C2K5</accession>
<dbReference type="GO" id="GO:0080120">
    <property type="term" value="P:CAAX-box protein maturation"/>
    <property type="evidence" value="ECO:0007669"/>
    <property type="project" value="UniProtKB-ARBA"/>
</dbReference>
<dbReference type="EMBL" id="WBJZ01000003">
    <property type="protein sequence ID" value="KAB1660322.1"/>
    <property type="molecule type" value="Genomic_DNA"/>
</dbReference>
<name>A0A7J5C2K5_9MICO</name>
<dbReference type="PANTHER" id="PTHR36435:SF1">
    <property type="entry name" value="CAAX AMINO TERMINAL PROTEASE FAMILY PROTEIN"/>
    <property type="match status" value="1"/>
</dbReference>
<keyword evidence="4" id="KW-0482">Metalloprotease</keyword>
<gene>
    <name evidence="4" type="ORF">F8O01_03075</name>
</gene>
<dbReference type="OrthoDB" id="2680086at2"/>
<feature type="transmembrane region" description="Helical" evidence="2">
    <location>
        <begin position="35"/>
        <end position="59"/>
    </location>
</feature>
<feature type="transmembrane region" description="Helical" evidence="2">
    <location>
        <begin position="196"/>
        <end position="214"/>
    </location>
</feature>
<dbReference type="Pfam" id="PF02517">
    <property type="entry name" value="Rce1-like"/>
    <property type="match status" value="1"/>
</dbReference>
<keyword evidence="2" id="KW-0812">Transmembrane</keyword>
<feature type="region of interest" description="Disordered" evidence="1">
    <location>
        <begin position="311"/>
        <end position="330"/>
    </location>
</feature>
<dbReference type="RefSeq" id="WP_158039422.1">
    <property type="nucleotide sequence ID" value="NZ_JACCFV010000001.1"/>
</dbReference>
<dbReference type="Proteomes" id="UP000467240">
    <property type="component" value="Unassembled WGS sequence"/>
</dbReference>
<keyword evidence="4" id="KW-0378">Hydrolase</keyword>
<keyword evidence="2" id="KW-0472">Membrane</keyword>
<sequence length="330" mass="35262">MNTGPSIHTEVSADPVRTAYHRTIAETRPRAWRGIVALLLLLAGLVGFGLILTPIGMLVDSLAGRSAIVDGTFVLSPVVFASNMLALALLTPWSMLLQRWLFKLPAGSLSSLADRFRFDRFGRAVAILVPVWAVYICLTAFLFPIQATAWTTVDLVAMLLVVLVVTPLQSMGEEYGFRGLIFQIASSWGRGPRSGLVIGVLVSSVLFMCAHLALDPWLNLYYLVFGATLALISWRTGGIEIAVALHAVNNTIAILLQIVLHADLAAGFDRSAGVGNPSVLLLCAMVAGTGVVVWIATRRVGTVTCPARPGVPPMPTPIGHDSETAATRAR</sequence>
<evidence type="ECO:0000256" key="1">
    <source>
        <dbReference type="SAM" id="MobiDB-lite"/>
    </source>
</evidence>
<proteinExistence type="predicted"/>
<organism evidence="4 5">
    <name type="scientific">Pseudoclavibacter chungangensis</name>
    <dbReference type="NCBI Taxonomy" id="587635"/>
    <lineage>
        <taxon>Bacteria</taxon>
        <taxon>Bacillati</taxon>
        <taxon>Actinomycetota</taxon>
        <taxon>Actinomycetes</taxon>
        <taxon>Micrococcales</taxon>
        <taxon>Microbacteriaceae</taxon>
        <taxon>Pseudoclavibacter</taxon>
    </lineage>
</organism>
<dbReference type="AlphaFoldDB" id="A0A7J5C2K5"/>
<feature type="transmembrane region" description="Helical" evidence="2">
    <location>
        <begin position="220"/>
        <end position="236"/>
    </location>
</feature>
<dbReference type="GO" id="GO:0008237">
    <property type="term" value="F:metallopeptidase activity"/>
    <property type="evidence" value="ECO:0007669"/>
    <property type="project" value="UniProtKB-KW"/>
</dbReference>
<keyword evidence="2" id="KW-1133">Transmembrane helix</keyword>
<feature type="transmembrane region" description="Helical" evidence="2">
    <location>
        <begin position="274"/>
        <end position="296"/>
    </location>
</feature>
<feature type="transmembrane region" description="Helical" evidence="2">
    <location>
        <begin position="79"/>
        <end position="101"/>
    </location>
</feature>
<reference evidence="4 5" key="1">
    <citation type="submission" date="2019-09" db="EMBL/GenBank/DDBJ databases">
        <title>Phylogeny of genus Pseudoclavibacter and closely related genus.</title>
        <authorList>
            <person name="Li Y."/>
        </authorList>
    </citation>
    <scope>NUCLEOTIDE SEQUENCE [LARGE SCALE GENOMIC DNA]</scope>
    <source>
        <strain evidence="4 5">DSM 23821</strain>
    </source>
</reference>
<dbReference type="InterPro" id="IPR052710">
    <property type="entry name" value="CAAX_protease"/>
</dbReference>
<evidence type="ECO:0000256" key="2">
    <source>
        <dbReference type="SAM" id="Phobius"/>
    </source>
</evidence>
<feature type="domain" description="CAAX prenyl protease 2/Lysostaphin resistance protein A-like" evidence="3">
    <location>
        <begin position="158"/>
        <end position="252"/>
    </location>
</feature>
<dbReference type="PANTHER" id="PTHR36435">
    <property type="entry name" value="SLR1288 PROTEIN"/>
    <property type="match status" value="1"/>
</dbReference>
<keyword evidence="4" id="KW-0645">Protease</keyword>
<protein>
    <submittedName>
        <fullName evidence="4">CPBP family intramembrane metalloprotease</fullName>
    </submittedName>
</protein>
<evidence type="ECO:0000313" key="5">
    <source>
        <dbReference type="Proteomes" id="UP000467240"/>
    </source>
</evidence>
<keyword evidence="5" id="KW-1185">Reference proteome</keyword>